<dbReference type="Pfam" id="PF13827">
    <property type="entry name" value="DUF4189"/>
    <property type="match status" value="1"/>
</dbReference>
<evidence type="ECO:0000259" key="2">
    <source>
        <dbReference type="Pfam" id="PF13827"/>
    </source>
</evidence>
<proteinExistence type="predicted"/>
<name>A0ABW6PP65_9NOCA</name>
<gene>
    <name evidence="3" type="ORF">ACFYTF_15265</name>
</gene>
<comment type="caution">
    <text evidence="3">The sequence shown here is derived from an EMBL/GenBank/DDBJ whole genome shotgun (WGS) entry which is preliminary data.</text>
</comment>
<dbReference type="InterPro" id="IPR025240">
    <property type="entry name" value="DUF4189"/>
</dbReference>
<accession>A0ABW6PP65</accession>
<evidence type="ECO:0000256" key="1">
    <source>
        <dbReference type="SAM" id="SignalP"/>
    </source>
</evidence>
<evidence type="ECO:0000313" key="4">
    <source>
        <dbReference type="Proteomes" id="UP001601444"/>
    </source>
</evidence>
<dbReference type="RefSeq" id="WP_043653324.1">
    <property type="nucleotide sequence ID" value="NZ_JBIAMX010000008.1"/>
</dbReference>
<feature type="chain" id="PRO_5045655681" evidence="1">
    <location>
        <begin position="30"/>
        <end position="141"/>
    </location>
</feature>
<protein>
    <submittedName>
        <fullName evidence="3">DUF4189 domain-containing protein</fullName>
    </submittedName>
</protein>
<keyword evidence="4" id="KW-1185">Reference proteome</keyword>
<feature type="domain" description="DUF4189" evidence="2">
    <location>
        <begin position="33"/>
        <end position="111"/>
    </location>
</feature>
<dbReference type="EMBL" id="JBIAMX010000008">
    <property type="protein sequence ID" value="MFF0544188.1"/>
    <property type="molecule type" value="Genomic_DNA"/>
</dbReference>
<evidence type="ECO:0000313" key="3">
    <source>
        <dbReference type="EMBL" id="MFF0544188.1"/>
    </source>
</evidence>
<organism evidence="3 4">
    <name type="scientific">Nocardia thailandica</name>
    <dbReference type="NCBI Taxonomy" id="257275"/>
    <lineage>
        <taxon>Bacteria</taxon>
        <taxon>Bacillati</taxon>
        <taxon>Actinomycetota</taxon>
        <taxon>Actinomycetes</taxon>
        <taxon>Mycobacteriales</taxon>
        <taxon>Nocardiaceae</taxon>
        <taxon>Nocardia</taxon>
    </lineage>
</organism>
<sequence length="141" mass="13907">MKLMSKAGLAVAGLGLAAGSLFGAGTANAAGLHGAIALSGGDLVYATVVDAASREEAEGRALELCGVADCSIMVSWANGCGTLVASDDGWAAASGANAADSERTAYQRLSQITPTAQLANFGSAQLSNAEVLKTVCTANAR</sequence>
<keyword evidence="1" id="KW-0732">Signal</keyword>
<reference evidence="3 4" key="1">
    <citation type="submission" date="2024-10" db="EMBL/GenBank/DDBJ databases">
        <title>The Natural Products Discovery Center: Release of the First 8490 Sequenced Strains for Exploring Actinobacteria Biosynthetic Diversity.</title>
        <authorList>
            <person name="Kalkreuter E."/>
            <person name="Kautsar S.A."/>
            <person name="Yang D."/>
            <person name="Bader C.D."/>
            <person name="Teijaro C.N."/>
            <person name="Fluegel L."/>
            <person name="Davis C.M."/>
            <person name="Simpson J.R."/>
            <person name="Lauterbach L."/>
            <person name="Steele A.D."/>
            <person name="Gui C."/>
            <person name="Meng S."/>
            <person name="Li G."/>
            <person name="Viehrig K."/>
            <person name="Ye F."/>
            <person name="Su P."/>
            <person name="Kiefer A.F."/>
            <person name="Nichols A."/>
            <person name="Cepeda A.J."/>
            <person name="Yan W."/>
            <person name="Fan B."/>
            <person name="Jiang Y."/>
            <person name="Adhikari A."/>
            <person name="Zheng C.-J."/>
            <person name="Schuster L."/>
            <person name="Cowan T.M."/>
            <person name="Smanski M.J."/>
            <person name="Chevrette M.G."/>
            <person name="De Carvalho L.P.S."/>
            <person name="Shen B."/>
        </authorList>
    </citation>
    <scope>NUCLEOTIDE SEQUENCE [LARGE SCALE GENOMIC DNA]</scope>
    <source>
        <strain evidence="3 4">NPDC004045</strain>
    </source>
</reference>
<feature type="signal peptide" evidence="1">
    <location>
        <begin position="1"/>
        <end position="29"/>
    </location>
</feature>
<dbReference type="Proteomes" id="UP001601444">
    <property type="component" value="Unassembled WGS sequence"/>
</dbReference>